<dbReference type="EMBL" id="CP012502">
    <property type="protein sequence ID" value="AOM83518.1"/>
    <property type="molecule type" value="Genomic_DNA"/>
</dbReference>
<keyword evidence="2" id="KW-1185">Reference proteome</keyword>
<reference evidence="1 2" key="1">
    <citation type="submission" date="2015-08" db="EMBL/GenBank/DDBJ databases">
        <title>The complete genome sequence of Bacillus beveridgei MLTeJB.</title>
        <authorList>
            <person name="Hanson T.E."/>
            <person name="Mesa C."/>
            <person name="Basesman S.M."/>
            <person name="Oremland R.S."/>
        </authorList>
    </citation>
    <scope>NUCLEOTIDE SEQUENCE [LARGE SCALE GENOMIC DNA]</scope>
    <source>
        <strain evidence="1 2">MLTeJB</strain>
    </source>
</reference>
<protein>
    <submittedName>
        <fullName evidence="1">Uncharacterized protein</fullName>
    </submittedName>
</protein>
<gene>
    <name evidence="1" type="ORF">BBEV_2160</name>
</gene>
<sequence length="130" mass="15238">MGTRIMLSCNQCEYSTKINSGIGMRHSTFENCLESCAPSTRKRINQLVKFQVHDYDFENRIYACEACDEIMNKPYMFIRYDDDQTYETSFRCSKCRSRRLVPVEEDALLDCPCPNCKEKTLVETGLLMWD</sequence>
<name>A0A1D7QX10_9BACI</name>
<dbReference type="RefSeq" id="WP_069365490.1">
    <property type="nucleotide sequence ID" value="NZ_CP012502.1"/>
</dbReference>
<dbReference type="Proteomes" id="UP000094463">
    <property type="component" value="Chromosome"/>
</dbReference>
<dbReference type="KEGG" id="bbev:BBEV_2160"/>
<accession>A0A1D7QX10</accession>
<organism evidence="1 2">
    <name type="scientific">Salisediminibacterium beveridgei</name>
    <dbReference type="NCBI Taxonomy" id="632773"/>
    <lineage>
        <taxon>Bacteria</taxon>
        <taxon>Bacillati</taxon>
        <taxon>Bacillota</taxon>
        <taxon>Bacilli</taxon>
        <taxon>Bacillales</taxon>
        <taxon>Bacillaceae</taxon>
        <taxon>Salisediminibacterium</taxon>
    </lineage>
</organism>
<dbReference type="AlphaFoldDB" id="A0A1D7QX10"/>
<dbReference type="OrthoDB" id="2005617at2"/>
<evidence type="ECO:0000313" key="2">
    <source>
        <dbReference type="Proteomes" id="UP000094463"/>
    </source>
</evidence>
<evidence type="ECO:0000313" key="1">
    <source>
        <dbReference type="EMBL" id="AOM83518.1"/>
    </source>
</evidence>
<proteinExistence type="predicted"/>
<dbReference type="STRING" id="632773.BBEV_2160"/>